<organism evidence="2 3">
    <name type="scientific">Steinernema glaseri</name>
    <dbReference type="NCBI Taxonomy" id="37863"/>
    <lineage>
        <taxon>Eukaryota</taxon>
        <taxon>Metazoa</taxon>
        <taxon>Ecdysozoa</taxon>
        <taxon>Nematoda</taxon>
        <taxon>Chromadorea</taxon>
        <taxon>Rhabditida</taxon>
        <taxon>Tylenchina</taxon>
        <taxon>Panagrolaimomorpha</taxon>
        <taxon>Strongyloidoidea</taxon>
        <taxon>Steinernematidae</taxon>
        <taxon>Steinernema</taxon>
    </lineage>
</organism>
<evidence type="ECO:0000313" key="2">
    <source>
        <dbReference type="Proteomes" id="UP000095287"/>
    </source>
</evidence>
<keyword evidence="2" id="KW-1185">Reference proteome</keyword>
<sequence>MRLLGLLIALALLLVGSDAFFQRFSSSRHRKNAGTQAADGNVQPFIRFRKSYEWNPLNRFDYGNDDDFLGDPFLRASAGAVAAPQ</sequence>
<reference evidence="3" key="1">
    <citation type="submission" date="2016-11" db="UniProtKB">
        <authorList>
            <consortium name="WormBaseParasite"/>
        </authorList>
    </citation>
    <scope>IDENTIFICATION</scope>
</reference>
<feature type="chain" id="PRO_5009314617" evidence="1">
    <location>
        <begin position="20"/>
        <end position="85"/>
    </location>
</feature>
<dbReference type="AlphaFoldDB" id="A0A1I8AET3"/>
<dbReference type="WBParaSite" id="L893_g4883.t1">
    <property type="protein sequence ID" value="L893_g4883.t1"/>
    <property type="gene ID" value="L893_g4883"/>
</dbReference>
<name>A0A1I8AET3_9BILA</name>
<accession>A0A1I8AET3</accession>
<proteinExistence type="predicted"/>
<feature type="signal peptide" evidence="1">
    <location>
        <begin position="1"/>
        <end position="19"/>
    </location>
</feature>
<dbReference type="Proteomes" id="UP000095287">
    <property type="component" value="Unplaced"/>
</dbReference>
<evidence type="ECO:0000256" key="1">
    <source>
        <dbReference type="SAM" id="SignalP"/>
    </source>
</evidence>
<keyword evidence="1" id="KW-0732">Signal</keyword>
<evidence type="ECO:0000313" key="3">
    <source>
        <dbReference type="WBParaSite" id="L893_g4883.t1"/>
    </source>
</evidence>
<protein>
    <submittedName>
        <fullName evidence="3">Uncharacterized protein</fullName>
    </submittedName>
</protein>